<dbReference type="Pfam" id="PF08190">
    <property type="entry name" value="PIH1"/>
    <property type="match status" value="1"/>
</dbReference>
<comment type="similarity">
    <text evidence="1">Belongs to the PIH1 family.</text>
</comment>
<feature type="chain" id="PRO_5045868253" description="PIH1 N-terminal domain-containing protein" evidence="3">
    <location>
        <begin position="25"/>
        <end position="262"/>
    </location>
</feature>
<feature type="domain" description="PIH1 N-terminal" evidence="4">
    <location>
        <begin position="21"/>
        <end position="91"/>
    </location>
</feature>
<evidence type="ECO:0000256" key="2">
    <source>
        <dbReference type="SAM" id="MobiDB-lite"/>
    </source>
</evidence>
<name>A0ABQ8KIY9_9APHY</name>
<dbReference type="RefSeq" id="XP_047779972.1">
    <property type="nucleotide sequence ID" value="XM_047923538.1"/>
</dbReference>
<dbReference type="PANTHER" id="PTHR22997:SF0">
    <property type="entry name" value="PIH1 DOMAIN-CONTAINING PROTEIN 1"/>
    <property type="match status" value="1"/>
</dbReference>
<feature type="region of interest" description="Disordered" evidence="2">
    <location>
        <begin position="120"/>
        <end position="139"/>
    </location>
</feature>
<reference evidence="5 6" key="1">
    <citation type="journal article" date="2021" name="Environ. Microbiol.">
        <title>Gene family expansions and transcriptome signatures uncover fungal adaptations to wood decay.</title>
        <authorList>
            <person name="Hage H."/>
            <person name="Miyauchi S."/>
            <person name="Viragh M."/>
            <person name="Drula E."/>
            <person name="Min B."/>
            <person name="Chaduli D."/>
            <person name="Navarro D."/>
            <person name="Favel A."/>
            <person name="Norest M."/>
            <person name="Lesage-Meessen L."/>
            <person name="Balint B."/>
            <person name="Merenyi Z."/>
            <person name="de Eugenio L."/>
            <person name="Morin E."/>
            <person name="Martinez A.T."/>
            <person name="Baldrian P."/>
            <person name="Stursova M."/>
            <person name="Martinez M.J."/>
            <person name="Novotny C."/>
            <person name="Magnuson J.K."/>
            <person name="Spatafora J.W."/>
            <person name="Maurice S."/>
            <person name="Pangilinan J."/>
            <person name="Andreopoulos W."/>
            <person name="LaButti K."/>
            <person name="Hundley H."/>
            <person name="Na H."/>
            <person name="Kuo A."/>
            <person name="Barry K."/>
            <person name="Lipzen A."/>
            <person name="Henrissat B."/>
            <person name="Riley R."/>
            <person name="Ahrendt S."/>
            <person name="Nagy L.G."/>
            <person name="Grigoriev I.V."/>
            <person name="Martin F."/>
            <person name="Rosso M.N."/>
        </authorList>
    </citation>
    <scope>NUCLEOTIDE SEQUENCE [LARGE SCALE GENOMIC DNA]</scope>
    <source>
        <strain evidence="5 6">CIRM-BRFM 1785</strain>
    </source>
</reference>
<dbReference type="InterPro" id="IPR050734">
    <property type="entry name" value="PIH1/Kintoun_subfamily"/>
</dbReference>
<evidence type="ECO:0000313" key="5">
    <source>
        <dbReference type="EMBL" id="KAH9837934.1"/>
    </source>
</evidence>
<keyword evidence="6" id="KW-1185">Reference proteome</keyword>
<feature type="signal peptide" evidence="3">
    <location>
        <begin position="1"/>
        <end position="24"/>
    </location>
</feature>
<dbReference type="InterPro" id="IPR012981">
    <property type="entry name" value="PIH1_N"/>
</dbReference>
<protein>
    <recommendedName>
        <fullName evidence="4">PIH1 N-terminal domain-containing protein</fullName>
    </recommendedName>
</protein>
<dbReference type="GeneID" id="72004270"/>
<organism evidence="5 6">
    <name type="scientific">Rhodofomes roseus</name>
    <dbReference type="NCBI Taxonomy" id="34475"/>
    <lineage>
        <taxon>Eukaryota</taxon>
        <taxon>Fungi</taxon>
        <taxon>Dikarya</taxon>
        <taxon>Basidiomycota</taxon>
        <taxon>Agaricomycotina</taxon>
        <taxon>Agaricomycetes</taxon>
        <taxon>Polyporales</taxon>
        <taxon>Rhodofomes</taxon>
    </lineage>
</organism>
<proteinExistence type="inferred from homology"/>
<sequence length="262" mass="28451">MSTWRPRLLSGVLTCLACIVDRTGKPSIVFDCIYHSSLKSRALKDPAFKTFLIELAFQRIEASYAVPLARQIGTPNIKAKGTLAPRTVQIPASLFPAGHPARAEAKSKKKLVEVLEAPPESAPAKPKGILKKGGGTADAPVQKDAESAVRAPPPIAKSPELSWSRNALTDGLQIILAVPELTHSHIPTATLDVEPRRLLLSIPPLYALDLDLDLSDTQIRDVPRLSSPSVDQALMLKRQRDLDVGNARAEWRVAEGRLIVHV</sequence>
<accession>A0ABQ8KIY9</accession>
<evidence type="ECO:0000256" key="3">
    <source>
        <dbReference type="SAM" id="SignalP"/>
    </source>
</evidence>
<dbReference type="Proteomes" id="UP000814176">
    <property type="component" value="Unassembled WGS sequence"/>
</dbReference>
<evidence type="ECO:0000256" key="1">
    <source>
        <dbReference type="ARBA" id="ARBA00008511"/>
    </source>
</evidence>
<dbReference type="PANTHER" id="PTHR22997">
    <property type="entry name" value="PIH1 DOMAIN-CONTAINING PROTEIN 1"/>
    <property type="match status" value="1"/>
</dbReference>
<evidence type="ECO:0000313" key="6">
    <source>
        <dbReference type="Proteomes" id="UP000814176"/>
    </source>
</evidence>
<dbReference type="EMBL" id="JADCUA010000008">
    <property type="protein sequence ID" value="KAH9837934.1"/>
    <property type="molecule type" value="Genomic_DNA"/>
</dbReference>
<comment type="caution">
    <text evidence="5">The sequence shown here is derived from an EMBL/GenBank/DDBJ whole genome shotgun (WGS) entry which is preliminary data.</text>
</comment>
<keyword evidence="3" id="KW-0732">Signal</keyword>
<gene>
    <name evidence="5" type="ORF">C8Q71DRAFT_755284</name>
</gene>
<evidence type="ECO:0000259" key="4">
    <source>
        <dbReference type="Pfam" id="PF08190"/>
    </source>
</evidence>